<evidence type="ECO:0000256" key="1">
    <source>
        <dbReference type="ARBA" id="ARBA00010815"/>
    </source>
</evidence>
<accession>A0A261AXZ0</accession>
<keyword evidence="9" id="KW-1185">Reference proteome</keyword>
<evidence type="ECO:0000256" key="6">
    <source>
        <dbReference type="SAM" id="Coils"/>
    </source>
</evidence>
<dbReference type="Pfam" id="PF02353">
    <property type="entry name" value="CMAS"/>
    <property type="match status" value="1"/>
</dbReference>
<evidence type="ECO:0000256" key="4">
    <source>
        <dbReference type="ARBA" id="ARBA00022691"/>
    </source>
</evidence>
<dbReference type="PIRSF" id="PIRSF003085">
    <property type="entry name" value="CMAS"/>
    <property type="match status" value="1"/>
</dbReference>
<feature type="non-terminal residue" evidence="8">
    <location>
        <position position="1"/>
    </location>
</feature>
<name>A0A261AXZ0_CAERE</name>
<dbReference type="EMBL" id="NMWX01000004">
    <property type="protein sequence ID" value="OZG02977.1"/>
    <property type="molecule type" value="Genomic_DNA"/>
</dbReference>
<organism evidence="8 9">
    <name type="scientific">Caenorhabditis remanei</name>
    <name type="common">Caenorhabditis vulgaris</name>
    <dbReference type="NCBI Taxonomy" id="31234"/>
    <lineage>
        <taxon>Eukaryota</taxon>
        <taxon>Metazoa</taxon>
        <taxon>Ecdysozoa</taxon>
        <taxon>Nematoda</taxon>
        <taxon>Chromadorea</taxon>
        <taxon>Rhabditida</taxon>
        <taxon>Rhabditina</taxon>
        <taxon>Rhabditomorpha</taxon>
        <taxon>Rhabditoidea</taxon>
        <taxon>Rhabditidae</taxon>
        <taxon>Peloderinae</taxon>
        <taxon>Caenorhabditis</taxon>
    </lineage>
</organism>
<dbReference type="PANTHER" id="PTHR43667">
    <property type="entry name" value="CYCLOPROPANE-FATTY-ACYL-PHOSPHOLIPID SYNTHASE"/>
    <property type="match status" value="1"/>
</dbReference>
<evidence type="ECO:0008006" key="11">
    <source>
        <dbReference type="Google" id="ProtNLM"/>
    </source>
</evidence>
<evidence type="ECO:0000313" key="8">
    <source>
        <dbReference type="EMBL" id="OZG02977.1"/>
    </source>
</evidence>
<dbReference type="InterPro" id="IPR003333">
    <property type="entry name" value="CMAS"/>
</dbReference>
<keyword evidence="2" id="KW-0489">Methyltransferase</keyword>
<dbReference type="PANTHER" id="PTHR43667:SF2">
    <property type="entry name" value="FATTY ACID C-METHYL TRANSFERASE"/>
    <property type="match status" value="1"/>
</dbReference>
<evidence type="ECO:0000313" key="9">
    <source>
        <dbReference type="Proteomes" id="UP000216624"/>
    </source>
</evidence>
<dbReference type="InterPro" id="IPR050723">
    <property type="entry name" value="CFA/CMAS"/>
</dbReference>
<protein>
    <recommendedName>
        <fullName evidence="11">Cyclopropane-fatty-acyl-phospholipid synthase</fullName>
    </recommendedName>
</protein>
<reference evidence="9" key="2">
    <citation type="submission" date="2017-08" db="EMBL/GenBank/DDBJ databases">
        <authorList>
            <person name="Fierst J.L."/>
        </authorList>
    </citation>
    <scope>NUCLEOTIDE SEQUENCE [LARGE SCALE GENOMIC DNA]</scope>
    <source>
        <strain evidence="9">PX439</strain>
    </source>
</reference>
<gene>
    <name evidence="8" type="ORF">FL82_05468</name>
    <name evidence="7" type="ORF">GCK72_005571</name>
</gene>
<keyword evidence="3" id="KW-0808">Transferase</keyword>
<dbReference type="Proteomes" id="UP000216624">
    <property type="component" value="Unassembled WGS sequence"/>
</dbReference>
<keyword evidence="6" id="KW-0175">Coiled coil</keyword>
<evidence type="ECO:0000313" key="10">
    <source>
        <dbReference type="Proteomes" id="UP000483820"/>
    </source>
</evidence>
<evidence type="ECO:0000313" key="7">
    <source>
        <dbReference type="EMBL" id="KAF1765618.1"/>
    </source>
</evidence>
<sequence length="467" mass="53453">MASEVSSRNMKTAKSSSAPPPAGNFFYNFIVTQLCIPSIRRFFATFLAKSSERLILQIPAVSFDAEFGNVAETNNNNAPSKPVLFTIHNPIHFCWLMLLDPKMGLGETYMADDWSCSPNPTELLRLLIRSKKQTQAAYKAQYGTKPRTKSFGSQVSQLAIDIIRKIAKVVNYIQHWLQENTLTQSTKNIQAHYDLGNDMFKLFLDKSMTYSCALFDAEKPVTDVDFVELEKAQYKKIDRLIDQLELKAEDHVLEIGCGWGAAAIRAVQRTGCKWTGITISKEQLEWGQKKVVEAGLEGRIELRFQDYRLVKEKFTRVLSVEMIEAVGEKYLPQYFQIINDVLADGGIAALQAITCPDAYYDQYRSSSDFIKKYIFPGGHLPSLGAISESLPKTLKQTDLFSMGHHYSMTLEHWFFAWMKAKEEIETKFQLPDDFHRRWQFYFCLCAALFSYDHIDVVQLTFKKDKNT</sequence>
<comment type="similarity">
    <text evidence="1">Belongs to the CFA/CMAS family.</text>
</comment>
<dbReference type="GO" id="GO:0032259">
    <property type="term" value="P:methylation"/>
    <property type="evidence" value="ECO:0007669"/>
    <property type="project" value="UniProtKB-KW"/>
</dbReference>
<dbReference type="GO" id="GO:0008610">
    <property type="term" value="P:lipid biosynthetic process"/>
    <property type="evidence" value="ECO:0007669"/>
    <property type="project" value="InterPro"/>
</dbReference>
<dbReference type="GO" id="GO:0008168">
    <property type="term" value="F:methyltransferase activity"/>
    <property type="evidence" value="ECO:0007669"/>
    <property type="project" value="UniProtKB-KW"/>
</dbReference>
<evidence type="ECO:0000256" key="5">
    <source>
        <dbReference type="ARBA" id="ARBA00023098"/>
    </source>
</evidence>
<dbReference type="EMBL" id="WUAV01000002">
    <property type="protein sequence ID" value="KAF1765618.1"/>
    <property type="molecule type" value="Genomic_DNA"/>
</dbReference>
<evidence type="ECO:0000256" key="3">
    <source>
        <dbReference type="ARBA" id="ARBA00022679"/>
    </source>
</evidence>
<dbReference type="Gene3D" id="3.40.50.150">
    <property type="entry name" value="Vaccinia Virus protein VP39"/>
    <property type="match status" value="1"/>
</dbReference>
<dbReference type="AlphaFoldDB" id="A0A261AXZ0"/>
<reference evidence="7 10" key="3">
    <citation type="submission" date="2019-12" db="EMBL/GenBank/DDBJ databases">
        <title>Chromosome-level assembly of the Caenorhabditis remanei genome.</title>
        <authorList>
            <person name="Teterina A.A."/>
            <person name="Willis J.H."/>
            <person name="Phillips P.C."/>
        </authorList>
    </citation>
    <scope>NUCLEOTIDE SEQUENCE [LARGE SCALE GENOMIC DNA]</scope>
    <source>
        <strain evidence="7 10">PX506</strain>
        <tissue evidence="7">Whole organism</tissue>
    </source>
</reference>
<dbReference type="InterPro" id="IPR029063">
    <property type="entry name" value="SAM-dependent_MTases_sf"/>
</dbReference>
<dbReference type="SUPFAM" id="SSF53335">
    <property type="entry name" value="S-adenosyl-L-methionine-dependent methyltransferases"/>
    <property type="match status" value="1"/>
</dbReference>
<comment type="caution">
    <text evidence="8">The sequence shown here is derived from an EMBL/GenBank/DDBJ whole genome shotgun (WGS) entry which is preliminary data.</text>
</comment>
<reference evidence="8" key="1">
    <citation type="submission" date="2017-08" db="EMBL/GenBank/DDBJ databases">
        <authorList>
            <person name="de Groot N.N."/>
        </authorList>
    </citation>
    <scope>NUCLEOTIDE SEQUENCE [LARGE SCALE GENOMIC DNA]</scope>
    <source>
        <strain evidence="8">PX439</strain>
    </source>
</reference>
<dbReference type="CDD" id="cd02440">
    <property type="entry name" value="AdoMet_MTases"/>
    <property type="match status" value="1"/>
</dbReference>
<dbReference type="Proteomes" id="UP000483820">
    <property type="component" value="Chromosome II"/>
</dbReference>
<keyword evidence="4" id="KW-0949">S-adenosyl-L-methionine</keyword>
<feature type="coiled-coil region" evidence="6">
    <location>
        <begin position="227"/>
        <end position="254"/>
    </location>
</feature>
<keyword evidence="5" id="KW-0443">Lipid metabolism</keyword>
<evidence type="ECO:0000256" key="2">
    <source>
        <dbReference type="ARBA" id="ARBA00022603"/>
    </source>
</evidence>
<proteinExistence type="inferred from homology"/>